<dbReference type="eggNOG" id="arCOG04495">
    <property type="taxonomic scope" value="Archaea"/>
</dbReference>
<dbReference type="SUPFAM" id="SSF46785">
    <property type="entry name" value="Winged helix' DNA-binding domain"/>
    <property type="match status" value="1"/>
</dbReference>
<feature type="compositionally biased region" description="Polar residues" evidence="1">
    <location>
        <begin position="295"/>
        <end position="315"/>
    </location>
</feature>
<dbReference type="AlphaFoldDB" id="L9X6P7"/>
<protein>
    <submittedName>
        <fullName evidence="2">Uncharacterized protein</fullName>
    </submittedName>
</protein>
<evidence type="ECO:0000313" key="2">
    <source>
        <dbReference type="EMBL" id="ELY56278.1"/>
    </source>
</evidence>
<reference evidence="2 3" key="1">
    <citation type="journal article" date="2014" name="PLoS Genet.">
        <title>Phylogenetically driven sequencing of extremely halophilic archaea reveals strategies for static and dynamic osmo-response.</title>
        <authorList>
            <person name="Becker E.A."/>
            <person name="Seitzer P.M."/>
            <person name="Tritt A."/>
            <person name="Larsen D."/>
            <person name="Krusor M."/>
            <person name="Yao A.I."/>
            <person name="Wu D."/>
            <person name="Madern D."/>
            <person name="Eisen J.A."/>
            <person name="Darling A.E."/>
            <person name="Facciotti M.T."/>
        </authorList>
    </citation>
    <scope>NUCLEOTIDE SEQUENCE [LARGE SCALE GENOMIC DNA]</scope>
    <source>
        <strain evidence="2 3">DSM 10524</strain>
    </source>
</reference>
<proteinExistence type="predicted"/>
<evidence type="ECO:0000313" key="3">
    <source>
        <dbReference type="Proteomes" id="UP000011688"/>
    </source>
</evidence>
<dbReference type="InterPro" id="IPR036388">
    <property type="entry name" value="WH-like_DNA-bd_sf"/>
</dbReference>
<dbReference type="EMBL" id="AOIB01000028">
    <property type="protein sequence ID" value="ELY56278.1"/>
    <property type="molecule type" value="Genomic_DNA"/>
</dbReference>
<dbReference type="Gene3D" id="1.10.10.10">
    <property type="entry name" value="Winged helix-like DNA-binding domain superfamily/Winged helix DNA-binding domain"/>
    <property type="match status" value="1"/>
</dbReference>
<name>L9X6P7_9EURY</name>
<sequence>MRSPATGKLFEAREEKRQTALSPTVDADDPLGTLIGSVVIRGEDVHRLRPKLEQTLETPAALAEDAPEFAARVSLSTGDRTAYAAAVTRILQTKNPRPTRDIVSLLHGLAGSPYAVARALQQLAGEDEHRELRPDELRYALGTLEPEQLLSDLPPTVGRIVRTLLTAESRLSQRELADRAEISTRTIRNYRDQLEGLDLIHVDENGYRLALSFQTTTERHDPVVPTGLRKNQTLLDVADALLETILPPDRYGDPNDLLGNALFWPPNLSRLLEHPTVGPWMRLAAALTAIEPTEGSRTVQMGSPLEQQPLSHTTP</sequence>
<keyword evidence="3" id="KW-1185">Reference proteome</keyword>
<dbReference type="RefSeq" id="WP_005557639.1">
    <property type="nucleotide sequence ID" value="NZ_AOIB01000028.1"/>
</dbReference>
<feature type="region of interest" description="Disordered" evidence="1">
    <location>
        <begin position="293"/>
        <end position="315"/>
    </location>
</feature>
<dbReference type="Proteomes" id="UP000011688">
    <property type="component" value="Unassembled WGS sequence"/>
</dbReference>
<dbReference type="InterPro" id="IPR036390">
    <property type="entry name" value="WH_DNA-bd_sf"/>
</dbReference>
<evidence type="ECO:0000256" key="1">
    <source>
        <dbReference type="SAM" id="MobiDB-lite"/>
    </source>
</evidence>
<organism evidence="2 3">
    <name type="scientific">Natronococcus amylolyticus DSM 10524</name>
    <dbReference type="NCBI Taxonomy" id="1227497"/>
    <lineage>
        <taxon>Archaea</taxon>
        <taxon>Methanobacteriati</taxon>
        <taxon>Methanobacteriota</taxon>
        <taxon>Stenosarchaea group</taxon>
        <taxon>Halobacteria</taxon>
        <taxon>Halobacteriales</taxon>
        <taxon>Natrialbaceae</taxon>
        <taxon>Natronococcus</taxon>
    </lineage>
</organism>
<comment type="caution">
    <text evidence="2">The sequence shown here is derived from an EMBL/GenBank/DDBJ whole genome shotgun (WGS) entry which is preliminary data.</text>
</comment>
<gene>
    <name evidence="2" type="ORF">C491_15062</name>
</gene>
<accession>L9X6P7</accession>